<dbReference type="PANTHER" id="PTHR33568:SF3">
    <property type="entry name" value="DNA-DIRECTED DNA POLYMERASE"/>
    <property type="match status" value="1"/>
</dbReference>
<evidence type="ECO:0000256" key="10">
    <source>
        <dbReference type="SAM" id="Phobius"/>
    </source>
</evidence>
<dbReference type="PANTHER" id="PTHR33568">
    <property type="entry name" value="DNA POLYMERASE"/>
    <property type="match status" value="1"/>
</dbReference>
<evidence type="ECO:0000256" key="9">
    <source>
        <dbReference type="ARBA" id="ARBA00049244"/>
    </source>
</evidence>
<evidence type="ECO:0000256" key="6">
    <source>
        <dbReference type="ARBA" id="ARBA00022705"/>
    </source>
</evidence>
<dbReference type="GO" id="GO:0003677">
    <property type="term" value="F:DNA binding"/>
    <property type="evidence" value="ECO:0007669"/>
    <property type="project" value="UniProtKB-KW"/>
</dbReference>
<dbReference type="EC" id="2.7.7.7" evidence="2"/>
<dbReference type="InterPro" id="IPR036397">
    <property type="entry name" value="RNaseH_sf"/>
</dbReference>
<dbReference type="AlphaFoldDB" id="A0A2S0U3N2"/>
<keyword evidence="7" id="KW-0239">DNA-directed DNA polymerase</keyword>
<feature type="domain" description="DNA-directed DNA polymerase family B mitochondria/virus" evidence="11">
    <location>
        <begin position="502"/>
        <end position="757"/>
    </location>
</feature>
<proteinExistence type="inferred from homology"/>
<evidence type="ECO:0000256" key="8">
    <source>
        <dbReference type="ARBA" id="ARBA00023125"/>
    </source>
</evidence>
<dbReference type="InterPro" id="IPR012337">
    <property type="entry name" value="RNaseH-like_sf"/>
</dbReference>
<dbReference type="GO" id="GO:0003887">
    <property type="term" value="F:DNA-directed DNA polymerase activity"/>
    <property type="evidence" value="ECO:0007669"/>
    <property type="project" value="UniProtKB-KW"/>
</dbReference>
<dbReference type="Pfam" id="PF03175">
    <property type="entry name" value="DNA_pol_B_2"/>
    <property type="match status" value="1"/>
</dbReference>
<keyword evidence="10" id="KW-1133">Transmembrane helix</keyword>
<keyword evidence="10" id="KW-0812">Transmembrane</keyword>
<dbReference type="RefSeq" id="YP_009487201.1">
    <property type="nucleotide sequence ID" value="NC_037774.1"/>
</dbReference>
<evidence type="ECO:0000256" key="1">
    <source>
        <dbReference type="ARBA" id="ARBA00005755"/>
    </source>
</evidence>
<comment type="catalytic activity">
    <reaction evidence="9">
        <text>DNA(n) + a 2'-deoxyribonucleoside 5'-triphosphate = DNA(n+1) + diphosphate</text>
        <dbReference type="Rhea" id="RHEA:22508"/>
        <dbReference type="Rhea" id="RHEA-COMP:17339"/>
        <dbReference type="Rhea" id="RHEA-COMP:17340"/>
        <dbReference type="ChEBI" id="CHEBI:33019"/>
        <dbReference type="ChEBI" id="CHEBI:61560"/>
        <dbReference type="ChEBI" id="CHEBI:173112"/>
        <dbReference type="EC" id="2.7.7.7"/>
    </reaction>
</comment>
<evidence type="ECO:0000256" key="4">
    <source>
        <dbReference type="ARBA" id="ARBA00022679"/>
    </source>
</evidence>
<name>A0A2S0U3N2_9AGAM</name>
<dbReference type="GO" id="GO:0006260">
    <property type="term" value="P:DNA replication"/>
    <property type="evidence" value="ECO:0007669"/>
    <property type="project" value="UniProtKB-KW"/>
</dbReference>
<keyword evidence="10" id="KW-0472">Membrane</keyword>
<organism evidence="12">
    <name type="scientific">Russula abietina</name>
    <dbReference type="NCBI Taxonomy" id="482377"/>
    <lineage>
        <taxon>Eukaryota</taxon>
        <taxon>Fungi</taxon>
        <taxon>Dikarya</taxon>
        <taxon>Basidiomycota</taxon>
        <taxon>Agaricomycotina</taxon>
        <taxon>Agaricomycetes</taxon>
        <taxon>Russulales</taxon>
        <taxon>Russulaceae</taxon>
        <taxon>Russula</taxon>
    </lineage>
</organism>
<evidence type="ECO:0000256" key="3">
    <source>
        <dbReference type="ARBA" id="ARBA00014385"/>
    </source>
</evidence>
<dbReference type="SUPFAM" id="SSF56672">
    <property type="entry name" value="DNA/RNA polymerases"/>
    <property type="match status" value="1"/>
</dbReference>
<dbReference type="EMBL" id="MH138073">
    <property type="protein sequence ID" value="AWB36103.1"/>
    <property type="molecule type" value="Genomic_DNA"/>
</dbReference>
<accession>A0A2S0U3N2</accession>
<reference evidence="12" key="1">
    <citation type="journal article" date="2018" name="Int. J. Biol. Macromol.">
        <title>Characterization and comparative mitogenomic analysis of six newly sequenced mitochondrial genomes from ectomycorrhizal fungi (Russula) and phylogenetic analysis of the Agaricomycetes.</title>
        <authorList>
            <person name="Li Q."/>
            <person name="Wang Q."/>
            <person name="Chen C."/>
            <person name="Jin X."/>
            <person name="Chen Z."/>
            <person name="Xiong C."/>
            <person name="Li P."/>
            <person name="Zhao J."/>
            <person name="Huang W."/>
        </authorList>
    </citation>
    <scope>NUCLEOTIDE SEQUENCE</scope>
</reference>
<dbReference type="InterPro" id="IPR004868">
    <property type="entry name" value="DNA-dir_DNA_pol_B_mt/vir"/>
</dbReference>
<evidence type="ECO:0000256" key="5">
    <source>
        <dbReference type="ARBA" id="ARBA00022695"/>
    </source>
</evidence>
<comment type="similarity">
    <text evidence="1">Belongs to the DNA polymerase type-B family.</text>
</comment>
<keyword evidence="12" id="KW-0496">Mitochondrion</keyword>
<dbReference type="InterPro" id="IPR023211">
    <property type="entry name" value="DNA_pol_palm_dom_sf"/>
</dbReference>
<evidence type="ECO:0000256" key="7">
    <source>
        <dbReference type="ARBA" id="ARBA00022932"/>
    </source>
</evidence>
<geneLocation type="mitochondrion" evidence="12"/>
<dbReference type="SUPFAM" id="SSF53098">
    <property type="entry name" value="Ribonuclease H-like"/>
    <property type="match status" value="1"/>
</dbReference>
<evidence type="ECO:0000259" key="11">
    <source>
        <dbReference type="Pfam" id="PF03175"/>
    </source>
</evidence>
<evidence type="ECO:0000256" key="2">
    <source>
        <dbReference type="ARBA" id="ARBA00012417"/>
    </source>
</evidence>
<dbReference type="Gene3D" id="3.30.420.10">
    <property type="entry name" value="Ribonuclease H-like superfamily/Ribonuclease H"/>
    <property type="match status" value="1"/>
</dbReference>
<evidence type="ECO:0000313" key="12">
    <source>
        <dbReference type="EMBL" id="AWB36103.1"/>
    </source>
</evidence>
<keyword evidence="5" id="KW-0548">Nucleotidyltransferase</keyword>
<feature type="transmembrane region" description="Helical" evidence="10">
    <location>
        <begin position="177"/>
        <end position="201"/>
    </location>
</feature>
<protein>
    <recommendedName>
        <fullName evidence="3">Probable DNA polymerase</fullName>
        <ecNumber evidence="2">2.7.7.7</ecNumber>
    </recommendedName>
</protein>
<dbReference type="Gene3D" id="3.90.1600.10">
    <property type="entry name" value="Palm domain of DNA polymerase"/>
    <property type="match status" value="1"/>
</dbReference>
<dbReference type="InterPro" id="IPR043502">
    <property type="entry name" value="DNA/RNA_pol_sf"/>
</dbReference>
<dbReference type="GeneID" id="36940632"/>
<keyword evidence="4" id="KW-0808">Transferase</keyword>
<keyword evidence="8" id="KW-0238">DNA-binding</keyword>
<dbReference type="GO" id="GO:0000166">
    <property type="term" value="F:nucleotide binding"/>
    <property type="evidence" value="ECO:0007669"/>
    <property type="project" value="InterPro"/>
</dbReference>
<keyword evidence="6" id="KW-0235">DNA replication</keyword>
<sequence length="759" mass="89045">MLLNNLNREMNSLKSTINRRMSSLKTNIKYQKYSHFLLPITTDPLNYGKLISQDGNKFIIQLLTATVLVISQVNNDNFIKLFSRGELKFEFIDSKISETKFTRTIKDQKFTFENNKLITTEILSTGEWITIFQLSTSSNDLTPFNLQERNFSTSSVDLKNNKTKNYLFPKWLEDSKYAAELFILFELFLIFLVYIVFFVLFPENSSNLAIAGVATRIKSKNRWNDLIIPINNKLFNRSLFENEFKKVWNEISLHLNEKNYVYILFKIKYIDGEIVTIGKLQKLTLLDFSWYIDFIVGNMDFKDQFYRDTRIDSILFSYGIKKGIIPSKDQSKFKGTIQKLKNLEIPISMNPEDFGRIIIKKDDIFIIQNNKGQTVELIKSDKINSIEFFKNGISLIKFKDILINSNSFIRIIDNKQYHFENGIQILTSINLKTKFISKMKEHAKEINNFITFDIETFLDSNKNLIPYLLCYFDGKNSTSFWIEDFKNVDELILTCLKSLLVRKYNGYKIYIHNMAKFDIIFLLKYLIQVGKIEPIIHNNKIISIKLKYGQKEEYSIEFKDSYLTLLASLDKLTKGFGVEVKKSIFPHLFVNWDSFNYEGEVPSINYFFKINFTDYENYVCSFNKNWNLKNEAIKYCNIDCVSLYQVIEKFNHLVFELFSINIHKFLTLPSLAFAVFRTKFMEFKNIPQLKGKVEKDIRAGYTGGSVDVFIPRGKNIKCYDVNSLYPFIMYSKEMPIGKSTYFEGNILKINPNAFGFFLL</sequence>
<gene>
    <name evidence="12" type="primary">orf759</name>
</gene>